<proteinExistence type="predicted"/>
<dbReference type="EMBL" id="CP063194">
    <property type="protein sequence ID" value="WCZ39683.1"/>
    <property type="molecule type" value="Genomic_DNA"/>
</dbReference>
<evidence type="ECO:0000313" key="2">
    <source>
        <dbReference type="Proteomes" id="UP001218071"/>
    </source>
</evidence>
<dbReference type="RefSeq" id="WP_042410317.1">
    <property type="nucleotide sequence ID" value="NZ_CBYN010000178.1"/>
</dbReference>
<name>A0ABY7ULV7_9CORY</name>
<organism evidence="1 2">
    <name type="scientific">Corynebacterium jeddahense</name>
    <dbReference type="NCBI Taxonomy" id="1414719"/>
    <lineage>
        <taxon>Bacteria</taxon>
        <taxon>Bacillati</taxon>
        <taxon>Actinomycetota</taxon>
        <taxon>Actinomycetes</taxon>
        <taxon>Mycobacteriales</taxon>
        <taxon>Corynebacteriaceae</taxon>
        <taxon>Corynebacterium</taxon>
    </lineage>
</organism>
<protein>
    <recommendedName>
        <fullName evidence="3">Preprotein translocase subunit SecB</fullName>
    </recommendedName>
</protein>
<sequence>MIDLTTNARVLSHLTNARYFFPHQQLSELSGDETEPSNTLEGTTSLSVPDIEDIRTSSYLYARISLTAEIERTWQLEVTCEAQWAKDADESFWASLTADQLSQFLLTYAVPAVSAVAQHRQFELINGGVGVRFAHPPSEIGRLLDDARDNLARGSR</sequence>
<gene>
    <name evidence="1" type="ORF">CJEDD_10565</name>
</gene>
<evidence type="ECO:0000313" key="1">
    <source>
        <dbReference type="EMBL" id="WCZ39683.1"/>
    </source>
</evidence>
<accession>A0ABY7ULV7</accession>
<keyword evidence="2" id="KW-1185">Reference proteome</keyword>
<dbReference type="Proteomes" id="UP001218071">
    <property type="component" value="Chromosome"/>
</dbReference>
<reference evidence="1 2" key="1">
    <citation type="submission" date="2020-10" db="EMBL/GenBank/DDBJ databases">
        <title>Complete genome sequence of Corynebacterium jeddahense DSM 45997, type strain of Corynebacterium jeddahense.</title>
        <authorList>
            <person name="Busche T."/>
            <person name="Kalinowski J."/>
            <person name="Ruckert C."/>
        </authorList>
    </citation>
    <scope>NUCLEOTIDE SEQUENCE [LARGE SCALE GENOMIC DNA]</scope>
    <source>
        <strain evidence="1 2">DSM 45997</strain>
    </source>
</reference>
<evidence type="ECO:0008006" key="3">
    <source>
        <dbReference type="Google" id="ProtNLM"/>
    </source>
</evidence>